<evidence type="ECO:0000313" key="2">
    <source>
        <dbReference type="EMBL" id="KAL2288695.1"/>
    </source>
</evidence>
<gene>
    <name evidence="2" type="ORF">FJTKL_03384</name>
</gene>
<evidence type="ECO:0000256" key="1">
    <source>
        <dbReference type="SAM" id="MobiDB-lite"/>
    </source>
</evidence>
<keyword evidence="3" id="KW-1185">Reference proteome</keyword>
<comment type="caution">
    <text evidence="2">The sequence shown here is derived from an EMBL/GenBank/DDBJ whole genome shotgun (WGS) entry which is preliminary data.</text>
</comment>
<organism evidence="2 3">
    <name type="scientific">Diaporthe vaccinii</name>
    <dbReference type="NCBI Taxonomy" id="105482"/>
    <lineage>
        <taxon>Eukaryota</taxon>
        <taxon>Fungi</taxon>
        <taxon>Dikarya</taxon>
        <taxon>Ascomycota</taxon>
        <taxon>Pezizomycotina</taxon>
        <taxon>Sordariomycetes</taxon>
        <taxon>Sordariomycetidae</taxon>
        <taxon>Diaporthales</taxon>
        <taxon>Diaporthaceae</taxon>
        <taxon>Diaporthe</taxon>
        <taxon>Diaporthe eres species complex</taxon>
    </lineage>
</organism>
<dbReference type="EMBL" id="JBAWTH010000015">
    <property type="protein sequence ID" value="KAL2288695.1"/>
    <property type="molecule type" value="Genomic_DNA"/>
</dbReference>
<dbReference type="Proteomes" id="UP001600888">
    <property type="component" value="Unassembled WGS sequence"/>
</dbReference>
<feature type="compositionally biased region" description="Polar residues" evidence="1">
    <location>
        <begin position="1"/>
        <end position="14"/>
    </location>
</feature>
<protein>
    <submittedName>
        <fullName evidence="2">Uncharacterized protein</fullName>
    </submittedName>
</protein>
<sequence>MQPAQTSPKLSSNHIRSEALASEPPSEPPKHDSLCARFRGQRFLPREAAGNLLPNRLCGVFYLVKDVIRKLFLSEFFECTIPKLLFPTQPFCRQQNNYTEKLTLFLFVRWGWVMMITDHGIRPAPHQMIWVTRVLRSGLPAAVLLLPHCRTALCLLRSNSTALTMTRLASGTVLCAAARLLVVDSRRMSQRALPPGPSLSPSSGEPLGAWRGLGDIPFPFAVAGCGEKPPASENESAGLRPGVMMGSWSSSSSMFMIHVPIRAVSSLSHMPSLLELLRSSWMACLLRSGLRHFVATTYSGGTMPRSALKLGLMWLAI</sequence>
<evidence type="ECO:0000313" key="3">
    <source>
        <dbReference type="Proteomes" id="UP001600888"/>
    </source>
</evidence>
<name>A0ABR4F1Z2_9PEZI</name>
<accession>A0ABR4F1Z2</accession>
<proteinExistence type="predicted"/>
<feature type="region of interest" description="Disordered" evidence="1">
    <location>
        <begin position="1"/>
        <end position="31"/>
    </location>
</feature>
<reference evidence="2 3" key="1">
    <citation type="submission" date="2024-03" db="EMBL/GenBank/DDBJ databases">
        <title>A high-quality draft genome sequence of Diaporthe vaccinii, a causative agent of upright dieback and viscid rot disease in cranberry plants.</title>
        <authorList>
            <person name="Sarrasin M."/>
            <person name="Lang B.F."/>
            <person name="Burger G."/>
        </authorList>
    </citation>
    <scope>NUCLEOTIDE SEQUENCE [LARGE SCALE GENOMIC DNA]</scope>
    <source>
        <strain evidence="2 3">IS7</strain>
    </source>
</reference>